<dbReference type="PANTHER" id="PTHR34183:SF1">
    <property type="entry name" value="ENDOLYTIC PEPTIDOGLYCAN TRANSGLYCOSYLASE RLPA"/>
    <property type="match status" value="1"/>
</dbReference>
<dbReference type="PROSITE" id="PS51724">
    <property type="entry name" value="SPOR"/>
    <property type="match status" value="1"/>
</dbReference>
<keyword evidence="1 4" id="KW-0732">Signal</keyword>
<dbReference type="InterPro" id="IPR036680">
    <property type="entry name" value="SPOR-like_sf"/>
</dbReference>
<dbReference type="Gene3D" id="2.40.40.10">
    <property type="entry name" value="RlpA-like domain"/>
    <property type="match status" value="1"/>
</dbReference>
<dbReference type="PANTHER" id="PTHR34183">
    <property type="entry name" value="ENDOLYTIC PEPTIDOGLYCAN TRANSGLYCOSYLASE RLPA"/>
    <property type="match status" value="1"/>
</dbReference>
<dbReference type="InterPro" id="IPR012997">
    <property type="entry name" value="RplA"/>
</dbReference>
<dbReference type="Pfam" id="PF03330">
    <property type="entry name" value="DPBB_1"/>
    <property type="match status" value="1"/>
</dbReference>
<dbReference type="EC" id="4.2.2.-" evidence="4"/>
<dbReference type="CDD" id="cd22268">
    <property type="entry name" value="DPBB_RlpA-like"/>
    <property type="match status" value="1"/>
</dbReference>
<dbReference type="InterPro" id="IPR034718">
    <property type="entry name" value="RlpA"/>
</dbReference>
<dbReference type="SUPFAM" id="SSF110997">
    <property type="entry name" value="Sporulation related repeat"/>
    <property type="match status" value="1"/>
</dbReference>
<reference evidence="9" key="1">
    <citation type="journal article" date="2019" name="Int. J. Syst. Evol. Microbiol.">
        <title>The Global Catalogue of Microorganisms (GCM) 10K type strain sequencing project: providing services to taxonomists for standard genome sequencing and annotation.</title>
        <authorList>
            <consortium name="The Broad Institute Genomics Platform"/>
            <consortium name="The Broad Institute Genome Sequencing Center for Infectious Disease"/>
            <person name="Wu L."/>
            <person name="Ma J."/>
        </authorList>
    </citation>
    <scope>NUCLEOTIDE SEQUENCE [LARGE SCALE GENOMIC DNA]</scope>
    <source>
        <strain evidence="9">KCTC 22280</strain>
    </source>
</reference>
<dbReference type="HAMAP" id="MF_02071">
    <property type="entry name" value="RlpA"/>
    <property type="match status" value="1"/>
</dbReference>
<protein>
    <recommendedName>
        <fullName evidence="4">Endolytic peptidoglycan transglycosylase RlpA</fullName>
        <ecNumber evidence="4">4.2.2.-</ecNumber>
    </recommendedName>
</protein>
<comment type="function">
    <text evidence="4">Lytic transglycosylase with a strong preference for naked glycan strands that lack stem peptides.</text>
</comment>
<accession>A0ABQ3AZ63</accession>
<evidence type="ECO:0000313" key="9">
    <source>
        <dbReference type="Proteomes" id="UP000601597"/>
    </source>
</evidence>
<dbReference type="InterPro" id="IPR036908">
    <property type="entry name" value="RlpA-like_sf"/>
</dbReference>
<feature type="chain" id="PRO_5044903874" description="Endolytic peptidoglycan transglycosylase RlpA" evidence="4">
    <location>
        <begin position="24"/>
        <end position="305"/>
    </location>
</feature>
<keyword evidence="9" id="KW-1185">Reference proteome</keyword>
<comment type="caution">
    <text evidence="8">The sequence shown here is derived from an EMBL/GenBank/DDBJ whole genome shotgun (WGS) entry which is preliminary data.</text>
</comment>
<dbReference type="NCBIfam" id="TIGR00413">
    <property type="entry name" value="rlpA"/>
    <property type="match status" value="1"/>
</dbReference>
<evidence type="ECO:0000256" key="2">
    <source>
        <dbReference type="ARBA" id="ARBA00023239"/>
    </source>
</evidence>
<dbReference type="Pfam" id="PF05036">
    <property type="entry name" value="SPOR"/>
    <property type="match status" value="1"/>
</dbReference>
<dbReference type="EMBL" id="BMXV01000003">
    <property type="protein sequence ID" value="GGY68525.1"/>
    <property type="molecule type" value="Genomic_DNA"/>
</dbReference>
<keyword evidence="2 4" id="KW-0456">Lyase</keyword>
<sequence precursor="true">MMTFQTDWRLPALLLTVVLVAGCATDSGQSGGTDNAGRYAMAQDRGPADDVDVSAVVNAVPRYEKPRKAGNKSPYTVWGKQYQVMARASADGYVETGTASWYGKKFHGHRTSNGEIYDMYEMSAAHKSLPLPSYARVTNLDNGRSVLVRVNDRGPFHGDRLIDLSWAAAKKLDFLGNGTARVEVAAITVRPDGSMTLAGQAWPSGSGGAKEEREESAPSGTEAASGDALFVQLGSFSRVAPARQLEQSVRQRTGQPVRVRRIATASGEFHRVQVGPFGDALDAERAMERLASEGFPQAIVLTDSH</sequence>
<evidence type="ECO:0000259" key="7">
    <source>
        <dbReference type="PROSITE" id="PS51724"/>
    </source>
</evidence>
<comment type="similarity">
    <text evidence="4 5">Belongs to the RlpA family.</text>
</comment>
<feature type="region of interest" description="Disordered" evidence="6">
    <location>
        <begin position="197"/>
        <end position="224"/>
    </location>
</feature>
<evidence type="ECO:0000313" key="8">
    <source>
        <dbReference type="EMBL" id="GGY68525.1"/>
    </source>
</evidence>
<dbReference type="Gene3D" id="3.30.70.1070">
    <property type="entry name" value="Sporulation related repeat"/>
    <property type="match status" value="1"/>
</dbReference>
<evidence type="ECO:0000256" key="4">
    <source>
        <dbReference type="HAMAP-Rule" id="MF_02071"/>
    </source>
</evidence>
<dbReference type="Proteomes" id="UP000601597">
    <property type="component" value="Unassembled WGS sequence"/>
</dbReference>
<dbReference type="InterPro" id="IPR009009">
    <property type="entry name" value="RlpA-like_DPBB"/>
</dbReference>
<keyword evidence="8" id="KW-0449">Lipoprotein</keyword>
<name>A0ABQ3AZ63_9GAMM</name>
<proteinExistence type="inferred from homology"/>
<evidence type="ECO:0000256" key="1">
    <source>
        <dbReference type="ARBA" id="ARBA00022729"/>
    </source>
</evidence>
<gene>
    <name evidence="4 8" type="primary">rlpA</name>
    <name evidence="8" type="ORF">GCM10007071_14130</name>
</gene>
<dbReference type="SUPFAM" id="SSF50685">
    <property type="entry name" value="Barwin-like endoglucanases"/>
    <property type="match status" value="1"/>
</dbReference>
<feature type="domain" description="SPOR" evidence="7">
    <location>
        <begin position="223"/>
        <end position="303"/>
    </location>
</feature>
<evidence type="ECO:0000256" key="6">
    <source>
        <dbReference type="SAM" id="MobiDB-lite"/>
    </source>
</evidence>
<evidence type="ECO:0000256" key="3">
    <source>
        <dbReference type="ARBA" id="ARBA00023316"/>
    </source>
</evidence>
<evidence type="ECO:0000256" key="5">
    <source>
        <dbReference type="RuleBase" id="RU003495"/>
    </source>
</evidence>
<dbReference type="InterPro" id="IPR007730">
    <property type="entry name" value="SPOR-like_dom"/>
</dbReference>
<keyword evidence="3 4" id="KW-0961">Cell wall biogenesis/degradation</keyword>
<organism evidence="8 9">
    <name type="scientific">Marinobacter zhanjiangensis</name>
    <dbReference type="NCBI Taxonomy" id="578215"/>
    <lineage>
        <taxon>Bacteria</taxon>
        <taxon>Pseudomonadati</taxon>
        <taxon>Pseudomonadota</taxon>
        <taxon>Gammaproteobacteria</taxon>
        <taxon>Pseudomonadales</taxon>
        <taxon>Marinobacteraceae</taxon>
        <taxon>Marinobacter</taxon>
    </lineage>
</organism>
<feature type="signal peptide" evidence="4">
    <location>
        <begin position="1"/>
        <end position="23"/>
    </location>
</feature>